<accession>A0A4S8IXU9</accession>
<dbReference type="Proteomes" id="UP000317650">
    <property type="component" value="Chromosome 10"/>
</dbReference>
<proteinExistence type="predicted"/>
<evidence type="ECO:0000313" key="2">
    <source>
        <dbReference type="Proteomes" id="UP000317650"/>
    </source>
</evidence>
<dbReference type="AlphaFoldDB" id="A0A4S8IXU9"/>
<organism evidence="1 2">
    <name type="scientific">Musa balbisiana</name>
    <name type="common">Banana</name>
    <dbReference type="NCBI Taxonomy" id="52838"/>
    <lineage>
        <taxon>Eukaryota</taxon>
        <taxon>Viridiplantae</taxon>
        <taxon>Streptophyta</taxon>
        <taxon>Embryophyta</taxon>
        <taxon>Tracheophyta</taxon>
        <taxon>Spermatophyta</taxon>
        <taxon>Magnoliopsida</taxon>
        <taxon>Liliopsida</taxon>
        <taxon>Zingiberales</taxon>
        <taxon>Musaceae</taxon>
        <taxon>Musa</taxon>
    </lineage>
</organism>
<keyword evidence="2" id="KW-1185">Reference proteome</keyword>
<protein>
    <submittedName>
        <fullName evidence="1">Uncharacterized protein</fullName>
    </submittedName>
</protein>
<sequence>MVGQLGWSAWQLRQPCLTIWMGFGGRAKKNQIASPPLIREEKMQHHFSSAEKTEKCKIACPRDEQQLPFSKPNFGTMLEFSLFAQVIV</sequence>
<reference evidence="1 2" key="1">
    <citation type="journal article" date="2019" name="Nat. Plants">
        <title>Genome sequencing of Musa balbisiana reveals subgenome evolution and function divergence in polyploid bananas.</title>
        <authorList>
            <person name="Yao X."/>
        </authorList>
    </citation>
    <scope>NUCLEOTIDE SEQUENCE [LARGE SCALE GENOMIC DNA]</scope>
    <source>
        <strain evidence="2">cv. DH-PKW</strain>
        <tissue evidence="1">Leaves</tissue>
    </source>
</reference>
<dbReference type="EMBL" id="PYDT01000008">
    <property type="protein sequence ID" value="THU53713.1"/>
    <property type="molecule type" value="Genomic_DNA"/>
</dbReference>
<name>A0A4S8IXU9_MUSBA</name>
<comment type="caution">
    <text evidence="1">The sequence shown here is derived from an EMBL/GenBank/DDBJ whole genome shotgun (WGS) entry which is preliminary data.</text>
</comment>
<evidence type="ECO:0000313" key="1">
    <source>
        <dbReference type="EMBL" id="THU53713.1"/>
    </source>
</evidence>
<gene>
    <name evidence="1" type="ORF">C4D60_Mb10t17360</name>
</gene>